<dbReference type="Gene3D" id="3.40.1010.10">
    <property type="entry name" value="Cobalt-precorrin-4 Transmethylase, Domain 1"/>
    <property type="match status" value="1"/>
</dbReference>
<keyword evidence="2" id="KW-0169">Cobalamin biosynthesis</keyword>
<dbReference type="Pfam" id="PF00590">
    <property type="entry name" value="TP_methylase"/>
    <property type="match status" value="1"/>
</dbReference>
<dbReference type="SUPFAM" id="SSF53335">
    <property type="entry name" value="S-adenosyl-L-methionine-dependent methyltransferases"/>
    <property type="match status" value="1"/>
</dbReference>
<keyword evidence="3" id="KW-0489">Methyltransferase</keyword>
<dbReference type="Gene3D" id="3.40.50.150">
    <property type="entry name" value="Vaccinia Virus protein VP39"/>
    <property type="match status" value="1"/>
</dbReference>
<dbReference type="InterPro" id="IPR029063">
    <property type="entry name" value="SAM-dependent_MTases_sf"/>
</dbReference>
<evidence type="ECO:0000256" key="4">
    <source>
        <dbReference type="ARBA" id="ARBA00022679"/>
    </source>
</evidence>
<reference evidence="8" key="1">
    <citation type="submission" date="2023-06" db="EMBL/GenBank/DDBJ databases">
        <title>Uncultivated large filamentous bacteria from sulfidic sediments reveal new species and different genomic features in energy metabolism and defense.</title>
        <authorList>
            <person name="Fonseca A."/>
        </authorList>
    </citation>
    <scope>NUCLEOTIDE SEQUENCE</scope>
    <source>
        <strain evidence="8">HSG4</strain>
    </source>
</reference>
<dbReference type="EMBL" id="JAUCGM010000104">
    <property type="protein sequence ID" value="MDM8562280.1"/>
    <property type="molecule type" value="Genomic_DNA"/>
</dbReference>
<dbReference type="SUPFAM" id="SSF53790">
    <property type="entry name" value="Tetrapyrrole methylase"/>
    <property type="match status" value="1"/>
</dbReference>
<comment type="pathway">
    <text evidence="1">Cofactor biosynthesis; adenosylcobalamin biosynthesis.</text>
</comment>
<dbReference type="InterPro" id="IPR014008">
    <property type="entry name" value="Cbl_synth_MTase_CbiT"/>
</dbReference>
<comment type="caution">
    <text evidence="8">The sequence shown here is derived from an EMBL/GenBank/DDBJ whole genome shotgun (WGS) entry which is preliminary data.</text>
</comment>
<dbReference type="Proteomes" id="UP001171945">
    <property type="component" value="Unassembled WGS sequence"/>
</dbReference>
<dbReference type="InterPro" id="IPR050714">
    <property type="entry name" value="Cobalamin_biosynth_MTase"/>
</dbReference>
<accession>A0ABT7VRI0</accession>
<dbReference type="InterPro" id="IPR006365">
    <property type="entry name" value="Cbl_synth_CobL"/>
</dbReference>
<dbReference type="NCBIfam" id="TIGR02469">
    <property type="entry name" value="CbiT"/>
    <property type="match status" value="1"/>
</dbReference>
<sequence length="447" mass="49465">MRQITTENNAGIVSTQNTKCQIIGILEDGQQSLSQQAIDYLKTADLLIGSPRFMDAIQGLLKDEVKKQDFSGKIMQVPNWVQTALEQNKQVVVLATGDPLCHGIGSFLVKKLGSESCHLLPNLTLFQVVFSRLGLAWQGVRISSIHGKDTGEWSINAPFEHGMRDLLEDCRTNDIIACYTSPKNSPARIAQMLSCEKMQDQFEMLIASRLTKSDEQLTAWLGVDEVIKQSYPNPNLVILKRIKPIKNNVLIGVADADYMQRKPDKGLITKQEVRAVSLAKLQLRHNSIVWDIGAGSGSIGLEAAHLCPKGRVYAIEKNPADFEIILQNLAQSSLSNYHVEQGKAPDGLDAWENADAIFIGGSGGHLTGLIELCLSRLNIGGTLVMNFVTIENLNIAIETLKQFKTVEWHFIHLQISRSKPILNMQRLEAENPVFIISASFIKDNNNG</sequence>
<keyword evidence="9" id="KW-1185">Reference proteome</keyword>
<evidence type="ECO:0000256" key="1">
    <source>
        <dbReference type="ARBA" id="ARBA00004953"/>
    </source>
</evidence>
<evidence type="ECO:0000256" key="3">
    <source>
        <dbReference type="ARBA" id="ARBA00022603"/>
    </source>
</evidence>
<dbReference type="InterPro" id="IPR025714">
    <property type="entry name" value="Methyltranfer_dom"/>
</dbReference>
<dbReference type="Pfam" id="PF13847">
    <property type="entry name" value="Methyltransf_31"/>
    <property type="match status" value="1"/>
</dbReference>
<dbReference type="CDD" id="cd02440">
    <property type="entry name" value="AdoMet_MTases"/>
    <property type="match status" value="1"/>
</dbReference>
<evidence type="ECO:0000313" key="9">
    <source>
        <dbReference type="Proteomes" id="UP001171945"/>
    </source>
</evidence>
<keyword evidence="4" id="KW-0808">Transferase</keyword>
<dbReference type="CDD" id="cd11644">
    <property type="entry name" value="Precorrin-6Y-MT"/>
    <property type="match status" value="1"/>
</dbReference>
<dbReference type="InterPro" id="IPR000878">
    <property type="entry name" value="4pyrrol_Mease"/>
</dbReference>
<dbReference type="NCBIfam" id="TIGR02467">
    <property type="entry name" value="CbiE"/>
    <property type="match status" value="1"/>
</dbReference>
<dbReference type="PANTHER" id="PTHR43182:SF1">
    <property type="entry name" value="COBALT-PRECORRIN-7 C(5)-METHYLTRANSFERASE"/>
    <property type="match status" value="1"/>
</dbReference>
<dbReference type="PANTHER" id="PTHR43182">
    <property type="entry name" value="COBALT-PRECORRIN-6B C(15)-METHYLTRANSFERASE (DECARBOXYLATING)"/>
    <property type="match status" value="1"/>
</dbReference>
<dbReference type="InterPro" id="IPR035996">
    <property type="entry name" value="4pyrrol_Methylase_sf"/>
</dbReference>
<keyword evidence="5" id="KW-0949">S-adenosyl-L-methionine</keyword>
<feature type="domain" description="Methyltransferase" evidence="7">
    <location>
        <begin position="286"/>
        <end position="360"/>
    </location>
</feature>
<feature type="domain" description="Tetrapyrrole methylase" evidence="6">
    <location>
        <begin position="22"/>
        <end position="218"/>
    </location>
</feature>
<protein>
    <submittedName>
        <fullName evidence="8">Precorrin-6y C5,15-methyltransferase (Decarboxylating) subunit CbiE</fullName>
    </submittedName>
</protein>
<evidence type="ECO:0000259" key="6">
    <source>
        <dbReference type="Pfam" id="PF00590"/>
    </source>
</evidence>
<gene>
    <name evidence="8" type="primary">cbiE</name>
    <name evidence="8" type="ORF">QUF54_02900</name>
</gene>
<name>A0ABT7VRI0_9GAMM</name>
<evidence type="ECO:0000259" key="7">
    <source>
        <dbReference type="Pfam" id="PF13847"/>
    </source>
</evidence>
<evidence type="ECO:0000256" key="5">
    <source>
        <dbReference type="ARBA" id="ARBA00022691"/>
    </source>
</evidence>
<organism evidence="8 9">
    <name type="scientific">Candidatus Marithioploca araucensis</name>
    <dbReference type="NCBI Taxonomy" id="70273"/>
    <lineage>
        <taxon>Bacteria</taxon>
        <taxon>Pseudomonadati</taxon>
        <taxon>Pseudomonadota</taxon>
        <taxon>Gammaproteobacteria</taxon>
        <taxon>Thiotrichales</taxon>
        <taxon>Thiotrichaceae</taxon>
        <taxon>Candidatus Marithioploca</taxon>
    </lineage>
</organism>
<evidence type="ECO:0000256" key="2">
    <source>
        <dbReference type="ARBA" id="ARBA00022573"/>
    </source>
</evidence>
<dbReference type="PIRSF" id="PIRSF036428">
    <property type="entry name" value="CobL"/>
    <property type="match status" value="1"/>
</dbReference>
<dbReference type="InterPro" id="IPR012818">
    <property type="entry name" value="CbiE"/>
</dbReference>
<evidence type="ECO:0000313" key="8">
    <source>
        <dbReference type="EMBL" id="MDM8562280.1"/>
    </source>
</evidence>
<proteinExistence type="predicted"/>
<dbReference type="InterPro" id="IPR014777">
    <property type="entry name" value="4pyrrole_Mease_sub1"/>
</dbReference>